<reference evidence="9" key="1">
    <citation type="journal article" date="2017" name="Nat. Commun.">
        <title>The asparagus genome sheds light on the origin and evolution of a young Y chromosome.</title>
        <authorList>
            <person name="Harkess A."/>
            <person name="Zhou J."/>
            <person name="Xu C."/>
            <person name="Bowers J.E."/>
            <person name="Van der Hulst R."/>
            <person name="Ayyampalayam S."/>
            <person name="Mercati F."/>
            <person name="Riccardi P."/>
            <person name="McKain M.R."/>
            <person name="Kakrana A."/>
            <person name="Tang H."/>
            <person name="Ray J."/>
            <person name="Groenendijk J."/>
            <person name="Arikit S."/>
            <person name="Mathioni S.M."/>
            <person name="Nakano M."/>
            <person name="Shan H."/>
            <person name="Telgmann-Rauber A."/>
            <person name="Kanno A."/>
            <person name="Yue Z."/>
            <person name="Chen H."/>
            <person name="Li W."/>
            <person name="Chen Y."/>
            <person name="Xu X."/>
            <person name="Zhang Y."/>
            <person name="Luo S."/>
            <person name="Chen H."/>
            <person name="Gao J."/>
            <person name="Mao Z."/>
            <person name="Pires J.C."/>
            <person name="Luo M."/>
            <person name="Kudrna D."/>
            <person name="Wing R.A."/>
            <person name="Meyers B.C."/>
            <person name="Yi K."/>
            <person name="Kong H."/>
            <person name="Lavrijsen P."/>
            <person name="Sunseri F."/>
            <person name="Falavigna A."/>
            <person name="Ye Y."/>
            <person name="Leebens-Mack J.H."/>
            <person name="Chen G."/>
        </authorList>
    </citation>
    <scope>NUCLEOTIDE SEQUENCE [LARGE SCALE GENOMIC DNA]</scope>
    <source>
        <strain evidence="9">cv. DH0086</strain>
    </source>
</reference>
<dbReference type="GO" id="GO:0000139">
    <property type="term" value="C:Golgi membrane"/>
    <property type="evidence" value="ECO:0007669"/>
    <property type="project" value="UniProtKB-SubCell"/>
</dbReference>
<keyword evidence="4" id="KW-0735">Signal-anchor</keyword>
<keyword evidence="3" id="KW-0328">Glycosyltransferase</keyword>
<keyword evidence="6" id="KW-0472">Membrane</keyword>
<gene>
    <name evidence="8" type="ORF">A4U43_C07F1780</name>
</gene>
<dbReference type="AlphaFoldDB" id="A0A5P1EAK8"/>
<evidence type="ECO:0000313" key="8">
    <source>
        <dbReference type="EMBL" id="ONK62237.1"/>
    </source>
</evidence>
<dbReference type="PANTHER" id="PTHR11062">
    <property type="entry name" value="EXOSTOSIN HEPARAN SULFATE GLYCOSYLTRANSFERASE -RELATED"/>
    <property type="match status" value="1"/>
</dbReference>
<dbReference type="InterPro" id="IPR040911">
    <property type="entry name" value="Exostosin_GT47"/>
</dbReference>
<proteinExistence type="inferred from homology"/>
<keyword evidence="3" id="KW-0808">Transferase</keyword>
<dbReference type="GO" id="GO:0016757">
    <property type="term" value="F:glycosyltransferase activity"/>
    <property type="evidence" value="ECO:0007669"/>
    <property type="project" value="UniProtKB-KW"/>
</dbReference>
<keyword evidence="6" id="KW-0812">Transmembrane</keyword>
<evidence type="ECO:0000256" key="4">
    <source>
        <dbReference type="ARBA" id="ARBA00022968"/>
    </source>
</evidence>
<keyword evidence="9" id="KW-1185">Reference proteome</keyword>
<evidence type="ECO:0000256" key="6">
    <source>
        <dbReference type="SAM" id="Phobius"/>
    </source>
</evidence>
<name>A0A5P1EAK8_ASPOF</name>
<protein>
    <recommendedName>
        <fullName evidence="7">Exostosin GT47 domain-containing protein</fullName>
    </recommendedName>
</protein>
<dbReference type="Pfam" id="PF03016">
    <property type="entry name" value="Exostosin_GT47"/>
    <property type="match status" value="1"/>
</dbReference>
<keyword evidence="6" id="KW-1133">Transmembrane helix</keyword>
<dbReference type="Proteomes" id="UP000243459">
    <property type="component" value="Chromosome 7"/>
</dbReference>
<dbReference type="PANTHER" id="PTHR11062:SF117">
    <property type="entry name" value="XYLOGLUCAN-SPECIFIC GALACTURONOSYLTRANSFERASE 1"/>
    <property type="match status" value="1"/>
</dbReference>
<dbReference type="InterPro" id="IPR004263">
    <property type="entry name" value="Exostosin"/>
</dbReference>
<dbReference type="OMA" id="ARYLWDD"/>
<evidence type="ECO:0000256" key="5">
    <source>
        <dbReference type="ARBA" id="ARBA00023034"/>
    </source>
</evidence>
<feature type="domain" description="Exostosin GT47" evidence="7">
    <location>
        <begin position="91"/>
        <end position="425"/>
    </location>
</feature>
<sequence>MAAKCRSRLITKLSKFHVTKRIIHPSSLEFYRLSLLSLTSSYNQSETMEKLNKLNNAKFLFNSLTTIFFALWLLLLFSYDFSERPAGVDRCAGRYIYVQTLPSKFNSDLISACHDLSTWTDMCPFTANAGLGPPIGNPDGILSETGWYNTNQFTLELIFHNRMKTYDCLTTNPSLASAIYVPFYAGLDIGRYLWGHNSSVRDASAVDLIRWLKSRPEWSRMDGRDHFFVAGRITWDFRRLSEYGDWGSTLLLMPEAKNMTCLVIESSPWHSNDVGIPYPTYFHPSTNAEVVSWQERMRSLERPWLFSFAGAPRPNTTGSIRDLLIEQCRSSERCKLLECPSGPSKCHSPSRVMKLFQSSVFCLQPQGDSYTRRSTFDSMLAGCIPVFFHPGSAYVQYVWHLPRNYTTYSVFIPEDDVREGRVRVEEVLRGFGESEVKRMREEVVRIIPRSVYNDPRVKIEGVKDAFDVAVEGVIKRVEKRRGEVEDGVSVGLEDDEHHSWKHGLVGRGEEHEWDHFFDQK</sequence>
<dbReference type="Gramene" id="ONK62237">
    <property type="protein sequence ID" value="ONK62237"/>
    <property type="gene ID" value="A4U43_C07F1780"/>
</dbReference>
<accession>A0A5P1EAK8</accession>
<feature type="transmembrane region" description="Helical" evidence="6">
    <location>
        <begin position="59"/>
        <end position="79"/>
    </location>
</feature>
<evidence type="ECO:0000256" key="1">
    <source>
        <dbReference type="ARBA" id="ARBA00004323"/>
    </source>
</evidence>
<organism evidence="8 9">
    <name type="scientific">Asparagus officinalis</name>
    <name type="common">Garden asparagus</name>
    <dbReference type="NCBI Taxonomy" id="4686"/>
    <lineage>
        <taxon>Eukaryota</taxon>
        <taxon>Viridiplantae</taxon>
        <taxon>Streptophyta</taxon>
        <taxon>Embryophyta</taxon>
        <taxon>Tracheophyta</taxon>
        <taxon>Spermatophyta</taxon>
        <taxon>Magnoliopsida</taxon>
        <taxon>Liliopsida</taxon>
        <taxon>Asparagales</taxon>
        <taxon>Asparagaceae</taxon>
        <taxon>Asparagoideae</taxon>
        <taxon>Asparagus</taxon>
    </lineage>
</organism>
<dbReference type="EMBL" id="CM007387">
    <property type="protein sequence ID" value="ONK62237.1"/>
    <property type="molecule type" value="Genomic_DNA"/>
</dbReference>
<comment type="similarity">
    <text evidence="2">Belongs to the glycosyltransferase 47 family.</text>
</comment>
<evidence type="ECO:0000259" key="7">
    <source>
        <dbReference type="Pfam" id="PF03016"/>
    </source>
</evidence>
<comment type="subcellular location">
    <subcellularLocation>
        <location evidence="1">Golgi apparatus membrane</location>
        <topology evidence="1">Single-pass type II membrane protein</topology>
    </subcellularLocation>
</comment>
<keyword evidence="5" id="KW-0333">Golgi apparatus</keyword>
<evidence type="ECO:0000313" key="9">
    <source>
        <dbReference type="Proteomes" id="UP000243459"/>
    </source>
</evidence>
<evidence type="ECO:0000256" key="2">
    <source>
        <dbReference type="ARBA" id="ARBA00010271"/>
    </source>
</evidence>
<evidence type="ECO:0000256" key="3">
    <source>
        <dbReference type="ARBA" id="ARBA00022676"/>
    </source>
</evidence>